<reference evidence="1" key="1">
    <citation type="submission" date="2021-03" db="EMBL/GenBank/DDBJ databases">
        <title>Draft genome sequence of rust myrtle Austropuccinia psidii MF-1, a brazilian biotype.</title>
        <authorList>
            <person name="Quecine M.C."/>
            <person name="Pachon D.M.R."/>
            <person name="Bonatelli M.L."/>
            <person name="Correr F.H."/>
            <person name="Franceschini L.M."/>
            <person name="Leite T.F."/>
            <person name="Margarido G.R.A."/>
            <person name="Almeida C.A."/>
            <person name="Ferrarezi J.A."/>
            <person name="Labate C.A."/>
        </authorList>
    </citation>
    <scope>NUCLEOTIDE SEQUENCE</scope>
    <source>
        <strain evidence="1">MF-1</strain>
    </source>
</reference>
<dbReference type="EMBL" id="AVOT02082679">
    <property type="protein sequence ID" value="MBW0568463.1"/>
    <property type="molecule type" value="Genomic_DNA"/>
</dbReference>
<organism evidence="1 2">
    <name type="scientific">Austropuccinia psidii MF-1</name>
    <dbReference type="NCBI Taxonomy" id="1389203"/>
    <lineage>
        <taxon>Eukaryota</taxon>
        <taxon>Fungi</taxon>
        <taxon>Dikarya</taxon>
        <taxon>Basidiomycota</taxon>
        <taxon>Pucciniomycotina</taxon>
        <taxon>Pucciniomycetes</taxon>
        <taxon>Pucciniales</taxon>
        <taxon>Sphaerophragmiaceae</taxon>
        <taxon>Austropuccinia</taxon>
    </lineage>
</organism>
<dbReference type="AlphaFoldDB" id="A0A9Q3JSB6"/>
<dbReference type="OrthoDB" id="2507294at2759"/>
<evidence type="ECO:0000313" key="1">
    <source>
        <dbReference type="EMBL" id="MBW0568463.1"/>
    </source>
</evidence>
<proteinExistence type="predicted"/>
<dbReference type="Proteomes" id="UP000765509">
    <property type="component" value="Unassembled WGS sequence"/>
</dbReference>
<dbReference type="CDD" id="cd14279">
    <property type="entry name" value="CUE"/>
    <property type="match status" value="1"/>
</dbReference>
<gene>
    <name evidence="1" type="ORF">O181_108178</name>
</gene>
<evidence type="ECO:0000313" key="2">
    <source>
        <dbReference type="Proteomes" id="UP000765509"/>
    </source>
</evidence>
<sequence length="228" mass="27020">MQFIRGIDMIKEGFELPDRLVTARFNTLFTKSTHRWYLKLRQAHGHQSWTWWKTQIINKWANDAWRFKVETAFEYSKFNADKDKALPWFYQKKEKLTAFYPDVPEFMIHRKILRQCGGDLEHAVKSRTTKKSLAEDIINILEGVTTRTKIGSSRVNLKRRFNTPWKDSVDKNPKENSNNVKYKSSDTVKKCHIFQSTTHLANKCPRRGKINEIDIEKEPDVEKDEIVK</sequence>
<keyword evidence="2" id="KW-1185">Reference proteome</keyword>
<protein>
    <submittedName>
        <fullName evidence="1">Uncharacterized protein</fullName>
    </submittedName>
</protein>
<accession>A0A9Q3JSB6</accession>
<name>A0A9Q3JSB6_9BASI</name>
<comment type="caution">
    <text evidence="1">The sequence shown here is derived from an EMBL/GenBank/DDBJ whole genome shotgun (WGS) entry which is preliminary data.</text>
</comment>